<gene>
    <name evidence="1" type="ORF">MNBD_GAMMA15-2027</name>
</gene>
<proteinExistence type="predicted"/>
<dbReference type="AlphaFoldDB" id="A0A3B0Z025"/>
<evidence type="ECO:0000313" key="1">
    <source>
        <dbReference type="EMBL" id="VAW74574.1"/>
    </source>
</evidence>
<organism evidence="1">
    <name type="scientific">hydrothermal vent metagenome</name>
    <dbReference type="NCBI Taxonomy" id="652676"/>
    <lineage>
        <taxon>unclassified sequences</taxon>
        <taxon>metagenomes</taxon>
        <taxon>ecological metagenomes</taxon>
    </lineage>
</organism>
<reference evidence="1" key="1">
    <citation type="submission" date="2018-06" db="EMBL/GenBank/DDBJ databases">
        <authorList>
            <person name="Zhirakovskaya E."/>
        </authorList>
    </citation>
    <scope>NUCLEOTIDE SEQUENCE</scope>
</reference>
<accession>A0A3B0Z025</accession>
<protein>
    <submittedName>
        <fullName evidence="1">Uncharacterized protein</fullName>
    </submittedName>
</protein>
<dbReference type="EMBL" id="UOFN01000036">
    <property type="protein sequence ID" value="VAW74574.1"/>
    <property type="molecule type" value="Genomic_DNA"/>
</dbReference>
<name>A0A3B0Z025_9ZZZZ</name>
<sequence>MSERNCCVAIYSAHQEVEATLDALHRQGCDLRSVSLIGKGIRDSGQSFAYYGSVGGVQFDGEHGEFWNRVSRMLGPTACFWGGGYGPYAAVGSIVAVLIDGDGLTITGGLRALGAALYALGVPGNNALRYEVMVGEGSLLLVVHGNRAEVEQASDTIASTDGVEMAVHAA</sequence>